<dbReference type="InterPro" id="IPR018608">
    <property type="entry name" value="Gti1/Pac2"/>
</dbReference>
<feature type="compositionally biased region" description="Polar residues" evidence="1">
    <location>
        <begin position="267"/>
        <end position="282"/>
    </location>
</feature>
<sequence length="552" mass="60840">MLHMQQPTCANTRIRSTNDAHKIFYAVQHGALKMITRRLDADERLALTSGCVYAWEERGPHTEITGLGIERFTEGRRWSPSRVRDEFLFYYEKYAPDATQASSSEKQHPPRDWDPLVKQTYSVWVETEKGRRKWHLTAYFTQATVDRLGTVDDIPGVGDLTVPEGHFKSTRIKKGANKMDEANSHPVEGGSHSSSSGSSRMFAPFPAPISPTQNNSSTLQSIHMFQPYPSASQSNSYQPALRASEPSTPYTAAAASRRSQHYHTPESALSSTTPIPNSSHPASWTPPPPREPRTGSNDQSLRLTIPSSSYTPSTTHATATSPVYQPSPSQASPHVSHHPAWYPYPKSQHEGFETTQPPKNYQSGSPDVHHNTYPESHSSRSYLPPNYHAPSPVRPMSSQLPSDTVPSTPIVASDSTYSAPAQRAVFPPMQAHPLNDLTSRYTPRPATGFAQPLPVPLSYPEVECVSPVSSASGSGGSSVYAAQIGHAHNYNYLDTAQQPTFDHPPSERGGEIGPQRDLAPLTHLQRPHPYRRHPGDDKTLRLLAGRGSELEL</sequence>
<evidence type="ECO:0000313" key="3">
    <source>
        <dbReference type="Proteomes" id="UP001383192"/>
    </source>
</evidence>
<protein>
    <recommendedName>
        <fullName evidence="4">cAMP-independent regulatory protein pac2</fullName>
    </recommendedName>
</protein>
<feature type="region of interest" description="Disordered" evidence="1">
    <location>
        <begin position="159"/>
        <end position="216"/>
    </location>
</feature>
<feature type="compositionally biased region" description="Low complexity" evidence="1">
    <location>
        <begin position="189"/>
        <end position="199"/>
    </location>
</feature>
<gene>
    <name evidence="2" type="ORF">VNI00_008577</name>
</gene>
<dbReference type="PANTHER" id="PTHR28027:SF1">
    <property type="entry name" value="CAMP INDEPENDENT REGULATORY PROTEIN (AFU_ORTHOLOGUE AFUA_3G09640)"/>
    <property type="match status" value="1"/>
</dbReference>
<dbReference type="Proteomes" id="UP001383192">
    <property type="component" value="Unassembled WGS sequence"/>
</dbReference>
<dbReference type="EMBL" id="JAYKXP010000029">
    <property type="protein sequence ID" value="KAK7043223.1"/>
    <property type="molecule type" value="Genomic_DNA"/>
</dbReference>
<dbReference type="AlphaFoldDB" id="A0AAW0CVZ8"/>
<evidence type="ECO:0008006" key="4">
    <source>
        <dbReference type="Google" id="ProtNLM"/>
    </source>
</evidence>
<organism evidence="2 3">
    <name type="scientific">Paramarasmius palmivorus</name>
    <dbReference type="NCBI Taxonomy" id="297713"/>
    <lineage>
        <taxon>Eukaryota</taxon>
        <taxon>Fungi</taxon>
        <taxon>Dikarya</taxon>
        <taxon>Basidiomycota</taxon>
        <taxon>Agaricomycotina</taxon>
        <taxon>Agaricomycetes</taxon>
        <taxon>Agaricomycetidae</taxon>
        <taxon>Agaricales</taxon>
        <taxon>Marasmiineae</taxon>
        <taxon>Marasmiaceae</taxon>
        <taxon>Paramarasmius</taxon>
    </lineage>
</organism>
<name>A0AAW0CVZ8_9AGAR</name>
<feature type="compositionally biased region" description="Polar residues" evidence="1">
    <location>
        <begin position="353"/>
        <end position="365"/>
    </location>
</feature>
<feature type="compositionally biased region" description="Polar residues" evidence="1">
    <location>
        <begin position="229"/>
        <end position="238"/>
    </location>
</feature>
<comment type="caution">
    <text evidence="2">The sequence shown here is derived from an EMBL/GenBank/DDBJ whole genome shotgun (WGS) entry which is preliminary data.</text>
</comment>
<reference evidence="2 3" key="1">
    <citation type="submission" date="2024-01" db="EMBL/GenBank/DDBJ databases">
        <title>A draft genome for a cacao thread blight-causing isolate of Paramarasmius palmivorus.</title>
        <authorList>
            <person name="Baruah I.K."/>
            <person name="Bukari Y."/>
            <person name="Amoako-Attah I."/>
            <person name="Meinhardt L.W."/>
            <person name="Bailey B.A."/>
            <person name="Cohen S.P."/>
        </authorList>
    </citation>
    <scope>NUCLEOTIDE SEQUENCE [LARGE SCALE GENOMIC DNA]</scope>
    <source>
        <strain evidence="2 3">GH-12</strain>
    </source>
</reference>
<feature type="region of interest" description="Disordered" evidence="1">
    <location>
        <begin position="229"/>
        <end position="405"/>
    </location>
</feature>
<proteinExistence type="predicted"/>
<evidence type="ECO:0000256" key="1">
    <source>
        <dbReference type="SAM" id="MobiDB-lite"/>
    </source>
</evidence>
<feature type="compositionally biased region" description="Polar residues" evidence="1">
    <location>
        <begin position="323"/>
        <end position="333"/>
    </location>
</feature>
<feature type="compositionally biased region" description="Polar residues" evidence="1">
    <location>
        <begin position="396"/>
        <end position="405"/>
    </location>
</feature>
<evidence type="ECO:0000313" key="2">
    <source>
        <dbReference type="EMBL" id="KAK7043223.1"/>
    </source>
</evidence>
<dbReference type="Pfam" id="PF09729">
    <property type="entry name" value="Gti1_Pac2"/>
    <property type="match status" value="1"/>
</dbReference>
<feature type="region of interest" description="Disordered" evidence="1">
    <location>
        <begin position="496"/>
        <end position="552"/>
    </location>
</feature>
<dbReference type="GO" id="GO:0003677">
    <property type="term" value="F:DNA binding"/>
    <property type="evidence" value="ECO:0007669"/>
    <property type="project" value="TreeGrafter"/>
</dbReference>
<keyword evidence="3" id="KW-1185">Reference proteome</keyword>
<feature type="compositionally biased region" description="Low complexity" evidence="1">
    <location>
        <begin position="306"/>
        <end position="322"/>
    </location>
</feature>
<dbReference type="PANTHER" id="PTHR28027">
    <property type="entry name" value="TRANSCRIPTIONAL REGULATOR MIT1"/>
    <property type="match status" value="1"/>
</dbReference>
<accession>A0AAW0CVZ8</accession>